<dbReference type="NCBIfam" id="TIGR00595">
    <property type="entry name" value="priA"/>
    <property type="match status" value="1"/>
</dbReference>
<dbReference type="InterPro" id="IPR005259">
    <property type="entry name" value="PriA"/>
</dbReference>
<evidence type="ECO:0000256" key="2">
    <source>
        <dbReference type="ARBA" id="ARBA00022705"/>
    </source>
</evidence>
<keyword evidence="5" id="KW-0862">Zinc</keyword>
<evidence type="ECO:0000256" key="1">
    <source>
        <dbReference type="ARBA" id="ARBA00022515"/>
    </source>
</evidence>
<name>A0A7V0N071_UNCAE</name>
<accession>A0A7V0N071</accession>
<dbReference type="InterPro" id="IPR040498">
    <property type="entry name" value="PriA_CRR"/>
</dbReference>
<proteinExistence type="predicted"/>
<keyword evidence="2" id="KW-0235">DNA replication</keyword>
<dbReference type="GO" id="GO:0006302">
    <property type="term" value="P:double-strand break repair"/>
    <property type="evidence" value="ECO:0007669"/>
    <property type="project" value="InterPro"/>
</dbReference>
<evidence type="ECO:0000256" key="3">
    <source>
        <dbReference type="ARBA" id="ARBA00022723"/>
    </source>
</evidence>
<dbReference type="InterPro" id="IPR041236">
    <property type="entry name" value="PriA_C"/>
</dbReference>
<dbReference type="PANTHER" id="PTHR30580">
    <property type="entry name" value="PRIMOSOMAL PROTEIN N"/>
    <property type="match status" value="1"/>
</dbReference>
<gene>
    <name evidence="10" type="primary">priA</name>
    <name evidence="10" type="ORF">ENG47_03440</name>
</gene>
<dbReference type="EMBL" id="DRBC01000202">
    <property type="protein sequence ID" value="HDN84793.1"/>
    <property type="molecule type" value="Genomic_DNA"/>
</dbReference>
<organism evidence="10">
    <name type="scientific">Aerophobetes bacterium</name>
    <dbReference type="NCBI Taxonomy" id="2030807"/>
    <lineage>
        <taxon>Bacteria</taxon>
        <taxon>Candidatus Aerophobota</taxon>
    </lineage>
</organism>
<evidence type="ECO:0000256" key="6">
    <source>
        <dbReference type="ARBA" id="ARBA00022840"/>
    </source>
</evidence>
<feature type="domain" description="PriA DNA helicase Cys-rich region (CRR)" evidence="9">
    <location>
        <begin position="91"/>
        <end position="114"/>
    </location>
</feature>
<evidence type="ECO:0000259" key="9">
    <source>
        <dbReference type="Pfam" id="PF18319"/>
    </source>
</evidence>
<keyword evidence="1" id="KW-0639">Primosome</keyword>
<keyword evidence="4" id="KW-0547">Nucleotide-binding</keyword>
<evidence type="ECO:0000256" key="7">
    <source>
        <dbReference type="ARBA" id="ARBA00023125"/>
    </source>
</evidence>
<feature type="non-terminal residue" evidence="10">
    <location>
        <position position="1"/>
    </location>
</feature>
<evidence type="ECO:0000259" key="8">
    <source>
        <dbReference type="Pfam" id="PF18074"/>
    </source>
</evidence>
<dbReference type="GO" id="GO:0006270">
    <property type="term" value="P:DNA replication initiation"/>
    <property type="evidence" value="ECO:0007669"/>
    <property type="project" value="TreeGrafter"/>
</dbReference>
<dbReference type="Pfam" id="PF18319">
    <property type="entry name" value="Zn_ribbon_PriA"/>
    <property type="match status" value="1"/>
</dbReference>
<dbReference type="GO" id="GO:0046872">
    <property type="term" value="F:metal ion binding"/>
    <property type="evidence" value="ECO:0007669"/>
    <property type="project" value="UniProtKB-KW"/>
</dbReference>
<dbReference type="GO" id="GO:0005524">
    <property type="term" value="F:ATP binding"/>
    <property type="evidence" value="ECO:0007669"/>
    <property type="project" value="UniProtKB-KW"/>
</dbReference>
<reference evidence="10" key="1">
    <citation type="journal article" date="2020" name="mSystems">
        <title>Genome- and Community-Level Interaction Insights into Carbon Utilization and Element Cycling Functions of Hydrothermarchaeota in Hydrothermal Sediment.</title>
        <authorList>
            <person name="Zhou Z."/>
            <person name="Liu Y."/>
            <person name="Xu W."/>
            <person name="Pan J."/>
            <person name="Luo Z.H."/>
            <person name="Li M."/>
        </authorList>
    </citation>
    <scope>NUCLEOTIDE SEQUENCE [LARGE SCALE GENOMIC DNA]</scope>
    <source>
        <strain evidence="10">HyVt-219</strain>
    </source>
</reference>
<dbReference type="InterPro" id="IPR027417">
    <property type="entry name" value="P-loop_NTPase"/>
</dbReference>
<dbReference type="Proteomes" id="UP000885660">
    <property type="component" value="Unassembled WGS sequence"/>
</dbReference>
<dbReference type="GO" id="GO:0006310">
    <property type="term" value="P:DNA recombination"/>
    <property type="evidence" value="ECO:0007669"/>
    <property type="project" value="InterPro"/>
</dbReference>
<dbReference type="Pfam" id="PF18074">
    <property type="entry name" value="PriA_C"/>
    <property type="match status" value="1"/>
</dbReference>
<evidence type="ECO:0000256" key="5">
    <source>
        <dbReference type="ARBA" id="ARBA00022833"/>
    </source>
</evidence>
<protein>
    <submittedName>
        <fullName evidence="10">Primosomal protein N</fullName>
    </submittedName>
</protein>
<comment type="caution">
    <text evidence="10">The sequence shown here is derived from an EMBL/GenBank/DDBJ whole genome shotgun (WGS) entry which is preliminary data.</text>
</comment>
<dbReference type="PANTHER" id="PTHR30580:SF0">
    <property type="entry name" value="PRIMOSOMAL PROTEIN N"/>
    <property type="match status" value="1"/>
</dbReference>
<evidence type="ECO:0000313" key="10">
    <source>
        <dbReference type="EMBL" id="HDN84793.1"/>
    </source>
</evidence>
<evidence type="ECO:0000256" key="4">
    <source>
        <dbReference type="ARBA" id="ARBA00022741"/>
    </source>
</evidence>
<feature type="domain" description="Primosomal protein N C-terminal" evidence="8">
    <location>
        <begin position="269"/>
        <end position="357"/>
    </location>
</feature>
<keyword evidence="6" id="KW-0067">ATP-binding</keyword>
<dbReference type="GO" id="GO:1990077">
    <property type="term" value="C:primosome complex"/>
    <property type="evidence" value="ECO:0007669"/>
    <property type="project" value="UniProtKB-KW"/>
</dbReference>
<keyword evidence="3" id="KW-0479">Metal-binding</keyword>
<sequence>FLISDAPSLESWYQAKKKIYKSFNFSRRRKGSFFEVVDLKKEKKKDRIFSRLLQDKIKDALEKKLSVMLFVSRRGYASFLLCSDCGEVIRCPNCNIGLSFHLKREMICHYCGFRTVAPSVCPFCGGRNLKKIGWGTQRVENEVKKRFPGARVKRFDLDIFKSSTYLIPDYIKKREVDILVGTQLLIKEDILSLVGVVGVMLVDVLLNLPDFRASERTFQLLTRIRKGSRGKNSVIVQTYNPTHYVLNAKSNEDFYSRELKIRKQLGYPPYQRWVRILIEGKRKDQVKDKSEEILNKIKKEGFNFLGPSPCPLSKIKGSYRYHIILRDTKGKNMQEFIREIDPLARRSSIKIGIDVDPLSTM</sequence>
<dbReference type="GO" id="GO:0043138">
    <property type="term" value="F:3'-5' DNA helicase activity"/>
    <property type="evidence" value="ECO:0007669"/>
    <property type="project" value="TreeGrafter"/>
</dbReference>
<dbReference type="SUPFAM" id="SSF52540">
    <property type="entry name" value="P-loop containing nucleoside triphosphate hydrolases"/>
    <property type="match status" value="1"/>
</dbReference>
<dbReference type="GO" id="GO:0003677">
    <property type="term" value="F:DNA binding"/>
    <property type="evidence" value="ECO:0007669"/>
    <property type="project" value="UniProtKB-KW"/>
</dbReference>
<dbReference type="AlphaFoldDB" id="A0A7V0N071"/>
<keyword evidence="7" id="KW-0238">DNA-binding</keyword>
<dbReference type="GO" id="GO:0006269">
    <property type="term" value="P:DNA replication, synthesis of primer"/>
    <property type="evidence" value="ECO:0007669"/>
    <property type="project" value="UniProtKB-KW"/>
</dbReference>